<feature type="domain" description="Mechanosensitive ion channel MscS" evidence="8">
    <location>
        <begin position="114"/>
        <end position="180"/>
    </location>
</feature>
<dbReference type="Pfam" id="PF00924">
    <property type="entry name" value="MS_channel_2nd"/>
    <property type="match status" value="1"/>
</dbReference>
<dbReference type="InterPro" id="IPR049278">
    <property type="entry name" value="MS_channel_C"/>
</dbReference>
<comment type="subunit">
    <text evidence="7">Homoheptamer.</text>
</comment>
<evidence type="ECO:0000256" key="7">
    <source>
        <dbReference type="RuleBase" id="RU369025"/>
    </source>
</evidence>
<comment type="similarity">
    <text evidence="2 7">Belongs to the MscS (TC 1.A.23) family.</text>
</comment>
<protein>
    <recommendedName>
        <fullName evidence="7">Small-conductance mechanosensitive channel</fullName>
    </recommendedName>
</protein>
<dbReference type="Gene3D" id="1.10.287.1260">
    <property type="match status" value="1"/>
</dbReference>
<comment type="function">
    <text evidence="7">Mechanosensitive channel that participates in the regulation of osmotic pressure changes within the cell, opening in response to stretch forces in the membrane lipid bilayer, without the need for other proteins. Contributes to normal resistance to hypoosmotic shock. Forms an ion channel of 1.0 nanosiemens conductance with a slight preference for anions.</text>
</comment>
<feature type="transmembrane region" description="Helical" evidence="7">
    <location>
        <begin position="97"/>
        <end position="127"/>
    </location>
</feature>
<dbReference type="InterPro" id="IPR010920">
    <property type="entry name" value="LSM_dom_sf"/>
</dbReference>
<dbReference type="PANTHER" id="PTHR30221">
    <property type="entry name" value="SMALL-CONDUCTANCE MECHANOSENSITIVE CHANNEL"/>
    <property type="match status" value="1"/>
</dbReference>
<evidence type="ECO:0000256" key="6">
    <source>
        <dbReference type="ARBA" id="ARBA00023136"/>
    </source>
</evidence>
<evidence type="ECO:0000256" key="3">
    <source>
        <dbReference type="ARBA" id="ARBA00022475"/>
    </source>
</evidence>
<name>A0A0D8L7X0_MORMO</name>
<dbReference type="SUPFAM" id="SSF50182">
    <property type="entry name" value="Sm-like ribonucleoproteins"/>
    <property type="match status" value="1"/>
</dbReference>
<dbReference type="EMBL" id="JZSH01000175">
    <property type="protein sequence ID" value="KJF77226.1"/>
    <property type="molecule type" value="Genomic_DNA"/>
</dbReference>
<evidence type="ECO:0000256" key="1">
    <source>
        <dbReference type="ARBA" id="ARBA00004651"/>
    </source>
</evidence>
<dbReference type="PROSITE" id="PS01246">
    <property type="entry name" value="UPF0003"/>
    <property type="match status" value="1"/>
</dbReference>
<dbReference type="Gene3D" id="3.30.70.100">
    <property type="match status" value="1"/>
</dbReference>
<keyword evidence="7" id="KW-0407">Ion channel</keyword>
<keyword evidence="5 7" id="KW-1133">Transmembrane helix</keyword>
<feature type="domain" description="Mechanosensitive ion channel transmembrane helices 2/3" evidence="10">
    <location>
        <begin position="73"/>
        <end position="112"/>
    </location>
</feature>
<feature type="transmembrane region" description="Helical" evidence="7">
    <location>
        <begin position="27"/>
        <end position="48"/>
    </location>
</feature>
<dbReference type="Pfam" id="PF21082">
    <property type="entry name" value="MS_channel_3rd"/>
    <property type="match status" value="1"/>
</dbReference>
<reference evidence="11 12" key="1">
    <citation type="submission" date="2015-02" db="EMBL/GenBank/DDBJ databases">
        <title>Whole genome shotgun sequencing of cultured foodborne pathogen.</title>
        <authorList>
            <person name="Timme R."/>
            <person name="Allard M.W."/>
            <person name="Strain E."/>
            <person name="Evans P.S."/>
            <person name="Brown E."/>
        </authorList>
    </citation>
    <scope>NUCLEOTIDE SEQUENCE [LARGE SCALE GENOMIC DNA]</scope>
    <source>
        <strain evidence="11 12">GCSL-TSO-24</strain>
    </source>
</reference>
<keyword evidence="6 7" id="KW-0472">Membrane</keyword>
<dbReference type="InterPro" id="IPR049142">
    <property type="entry name" value="MS_channel_1st"/>
</dbReference>
<organism evidence="11 12">
    <name type="scientific">Morganella morganii</name>
    <name type="common">Proteus morganii</name>
    <dbReference type="NCBI Taxonomy" id="582"/>
    <lineage>
        <taxon>Bacteria</taxon>
        <taxon>Pseudomonadati</taxon>
        <taxon>Pseudomonadota</taxon>
        <taxon>Gammaproteobacteria</taxon>
        <taxon>Enterobacterales</taxon>
        <taxon>Morganellaceae</taxon>
        <taxon>Morganella</taxon>
    </lineage>
</organism>
<keyword evidence="7" id="KW-0997">Cell inner membrane</keyword>
<feature type="transmembrane region" description="Helical" evidence="7">
    <location>
        <begin position="68"/>
        <end position="91"/>
    </location>
</feature>
<evidence type="ECO:0000256" key="2">
    <source>
        <dbReference type="ARBA" id="ARBA00008017"/>
    </source>
</evidence>
<evidence type="ECO:0000313" key="11">
    <source>
        <dbReference type="EMBL" id="KJF77226.1"/>
    </source>
</evidence>
<dbReference type="Gene3D" id="2.30.30.60">
    <property type="match status" value="1"/>
</dbReference>
<comment type="caution">
    <text evidence="11">The sequence shown here is derived from an EMBL/GenBank/DDBJ whole genome shotgun (WGS) entry which is preliminary data.</text>
</comment>
<dbReference type="PATRIC" id="fig|582.24.peg.4448"/>
<dbReference type="GO" id="GO:0005886">
    <property type="term" value="C:plasma membrane"/>
    <property type="evidence" value="ECO:0007669"/>
    <property type="project" value="UniProtKB-SubCell"/>
</dbReference>
<dbReference type="InterPro" id="IPR006686">
    <property type="entry name" value="MscS_channel_CS"/>
</dbReference>
<dbReference type="InterPro" id="IPR023408">
    <property type="entry name" value="MscS_beta-dom_sf"/>
</dbReference>
<dbReference type="NCBIfam" id="NF007662">
    <property type="entry name" value="PRK10334.1"/>
    <property type="match status" value="1"/>
</dbReference>
<accession>A0A0D8L7X0</accession>
<dbReference type="SUPFAM" id="SSF82861">
    <property type="entry name" value="Mechanosensitive channel protein MscS (YggB), transmembrane region"/>
    <property type="match status" value="1"/>
</dbReference>
<feature type="domain" description="Mechanosensitive ion channel MscS C-terminal" evidence="9">
    <location>
        <begin position="188"/>
        <end position="268"/>
    </location>
</feature>
<evidence type="ECO:0000256" key="5">
    <source>
        <dbReference type="ARBA" id="ARBA00022989"/>
    </source>
</evidence>
<dbReference type="PANTHER" id="PTHR30221:SF1">
    <property type="entry name" value="SMALL-CONDUCTANCE MECHANOSENSITIVE CHANNEL"/>
    <property type="match status" value="1"/>
</dbReference>
<dbReference type="Pfam" id="PF21088">
    <property type="entry name" value="MS_channel_1st"/>
    <property type="match status" value="1"/>
</dbReference>
<comment type="caution">
    <text evidence="7">Lacks conserved residue(s) required for the propagation of feature annotation.</text>
</comment>
<dbReference type="InterPro" id="IPR011014">
    <property type="entry name" value="MscS_channel_TM-2"/>
</dbReference>
<evidence type="ECO:0000313" key="12">
    <source>
        <dbReference type="Proteomes" id="UP000032582"/>
    </source>
</evidence>
<dbReference type="Pfam" id="PF05552">
    <property type="entry name" value="MS_channel_1st_1"/>
    <property type="match status" value="1"/>
</dbReference>
<dbReference type="AlphaFoldDB" id="A0A0D8L7X0"/>
<keyword evidence="4 7" id="KW-0812">Transmembrane</keyword>
<evidence type="ECO:0000256" key="4">
    <source>
        <dbReference type="ARBA" id="ARBA00022692"/>
    </source>
</evidence>
<evidence type="ECO:0000259" key="8">
    <source>
        <dbReference type="Pfam" id="PF00924"/>
    </source>
</evidence>
<dbReference type="InterPro" id="IPR008910">
    <property type="entry name" value="MSC_TM_helix"/>
</dbReference>
<dbReference type="InterPro" id="IPR011066">
    <property type="entry name" value="MscS_channel_C_sf"/>
</dbReference>
<dbReference type="InterPro" id="IPR006685">
    <property type="entry name" value="MscS_channel_2nd"/>
</dbReference>
<dbReference type="InterPro" id="IPR045275">
    <property type="entry name" value="MscS_archaea/bacteria_type"/>
</dbReference>
<evidence type="ECO:0000259" key="9">
    <source>
        <dbReference type="Pfam" id="PF21082"/>
    </source>
</evidence>
<evidence type="ECO:0000259" key="10">
    <source>
        <dbReference type="Pfam" id="PF21088"/>
    </source>
</evidence>
<keyword evidence="3" id="KW-1003">Cell membrane</keyword>
<dbReference type="SUPFAM" id="SSF82689">
    <property type="entry name" value="Mechanosensitive channel protein MscS (YggB), C-terminal domain"/>
    <property type="match status" value="1"/>
</dbReference>
<dbReference type="Proteomes" id="UP000032582">
    <property type="component" value="Unassembled WGS sequence"/>
</dbReference>
<keyword evidence="7" id="KW-0406">Ion transport</keyword>
<comment type="subcellular location">
    <subcellularLocation>
        <location evidence="7">Cell inner membrane</location>
        <topology evidence="7">Multi-pass membrane protein</topology>
    </subcellularLocation>
    <subcellularLocation>
        <location evidence="1">Cell membrane</location>
        <topology evidence="1">Multi-pass membrane protein</topology>
    </subcellularLocation>
</comment>
<proteinExistence type="inferred from homology"/>
<keyword evidence="7" id="KW-0813">Transport</keyword>
<gene>
    <name evidence="11" type="ORF">UA45_14080</name>
</gene>
<dbReference type="GO" id="GO:0008381">
    <property type="term" value="F:mechanosensitive monoatomic ion channel activity"/>
    <property type="evidence" value="ECO:0007669"/>
    <property type="project" value="InterPro"/>
</dbReference>
<sequence length="286" mass="30940">MNEQILTDGLNQATGWLANNQALLLEYAVNIVAAVLTLIIGLFVAKMAAKAVSRLLSMRGVDVTVSDFLSAMVRYAVIAFTLIAVLGRLGVQTASVIAVLGAAGLAVGLALQGSLSNLAAGVLLVIFRPIRAGEYVVIGASEGTVQNVQIFSTTLRSADDKIIVIPNGKVIAGDIINVTREPNRRRDIIVGVAYNADIDQVKEILTEIVAADPRVQKEKGIVVRLNEMAPSSLNFIVRYWTKNGDFTDVNWDLLENFKRALDKHNIGIPFPQLDVHMHQNSQQTQA</sequence>